<comment type="caution">
    <text evidence="1">The sequence shown here is derived from an EMBL/GenBank/DDBJ whole genome shotgun (WGS) entry which is preliminary data.</text>
</comment>
<evidence type="ECO:0000313" key="2">
    <source>
        <dbReference type="Proteomes" id="UP001172386"/>
    </source>
</evidence>
<keyword evidence="2" id="KW-1185">Reference proteome</keyword>
<proteinExistence type="predicted"/>
<sequence>MAPWSSLMSWQPFNLDAAGFLTLVGADEINEAVGRLIPSRYLEFMPFLAAFVIAGNQFTKKAVGYHLYVIKDGIHITDAAGWFTRILSSNDGAVSSVHTYGILTVLTHPHQRTREILLSGSLATLVIGFLLVLAILTWDWYGFASSVGLLVSIFTRFYQVNAVKDAIDRSVLSYIRRSSISTQGGEFPPQRCLIITPEAKAITLEIPAKFDLRILSRNPVVEYQSYYVFVRCCGWAAFAVHIIALNMASTALKLYVSSVLILASILYILRLGCDDSPWDQIYQWGQTRCFHPQMYIGKYLKLELTTWPEAYEFYKDGRDNSIRIRGWNDDRTTQWRAERRQDLYAWLQLTPEEEAMFREWHLLPFQQGSSNWHYWWSDYIEKRDCVRDFTHGVRDSTAFKQSPRETSEPCLQPGGETSTARTGQKQEEA</sequence>
<dbReference type="Proteomes" id="UP001172386">
    <property type="component" value="Unassembled WGS sequence"/>
</dbReference>
<accession>A0ACC3AHI3</accession>
<dbReference type="EMBL" id="JAPDRQ010000017">
    <property type="protein sequence ID" value="KAJ9662193.1"/>
    <property type="molecule type" value="Genomic_DNA"/>
</dbReference>
<protein>
    <submittedName>
        <fullName evidence="1">Uncharacterized protein</fullName>
    </submittedName>
</protein>
<organism evidence="1 2">
    <name type="scientific">Neophaeococcomyces mojaviensis</name>
    <dbReference type="NCBI Taxonomy" id="3383035"/>
    <lineage>
        <taxon>Eukaryota</taxon>
        <taxon>Fungi</taxon>
        <taxon>Dikarya</taxon>
        <taxon>Ascomycota</taxon>
        <taxon>Pezizomycotina</taxon>
        <taxon>Eurotiomycetes</taxon>
        <taxon>Chaetothyriomycetidae</taxon>
        <taxon>Chaetothyriales</taxon>
        <taxon>Chaetothyriales incertae sedis</taxon>
        <taxon>Neophaeococcomyces</taxon>
    </lineage>
</organism>
<name>A0ACC3AHI3_9EURO</name>
<reference evidence="1" key="1">
    <citation type="submission" date="2022-10" db="EMBL/GenBank/DDBJ databases">
        <title>Culturing micro-colonial fungi from biological soil crusts in the Mojave desert and describing Neophaeococcomyces mojavensis, and introducing the new genera and species Taxawa tesnikishii.</title>
        <authorList>
            <person name="Kurbessoian T."/>
            <person name="Stajich J.E."/>
        </authorList>
    </citation>
    <scope>NUCLEOTIDE SEQUENCE</scope>
    <source>
        <strain evidence="1">JES_112</strain>
    </source>
</reference>
<gene>
    <name evidence="1" type="ORF">H2198_001544</name>
</gene>
<evidence type="ECO:0000313" key="1">
    <source>
        <dbReference type="EMBL" id="KAJ9662193.1"/>
    </source>
</evidence>